<dbReference type="Pfam" id="PF04002">
    <property type="entry name" value="RadC"/>
    <property type="match status" value="1"/>
</dbReference>
<dbReference type="CDD" id="cd08071">
    <property type="entry name" value="MPN_DUF2466"/>
    <property type="match status" value="1"/>
</dbReference>
<keyword evidence="2" id="KW-0479">Metal-binding</keyword>
<gene>
    <name evidence="8" type="ORF">tinsulaeT_19750</name>
</gene>
<proteinExistence type="inferred from homology"/>
<name>A0ABQ6GVC8_9GAMM</name>
<keyword evidence="3" id="KW-0378">Hydrolase</keyword>
<evidence type="ECO:0000256" key="2">
    <source>
        <dbReference type="ARBA" id="ARBA00022723"/>
    </source>
</evidence>
<feature type="domain" description="MPN" evidence="7">
    <location>
        <begin position="101"/>
        <end position="223"/>
    </location>
</feature>
<dbReference type="InterPro" id="IPR001405">
    <property type="entry name" value="UPF0758"/>
</dbReference>
<protein>
    <submittedName>
        <fullName evidence="8">UPF0758 protein</fullName>
    </submittedName>
</protein>
<sequence>MLKDWPDAEKPREKLLAMGAMSLSDAELLAIFLRTGVKGCDVVELARRLLNNFGTIAGIYNASEQEFCQISGIGIAKYVQLQACLEMTKRYLQEQLVNGEGLTSSVDSQNYLIGQLKNETNEVFALLFLDSQHQVLRFEKLFYGTLNASTVYPRVVVEKALHFKAGAVILAHNHPSGVAEASMADKQLTQRLQQALALIDVKVLDHMIIAGHQCYSFAEHGLI</sequence>
<evidence type="ECO:0000259" key="7">
    <source>
        <dbReference type="PROSITE" id="PS50249"/>
    </source>
</evidence>
<dbReference type="InterPro" id="IPR010994">
    <property type="entry name" value="RuvA_2-like"/>
</dbReference>
<dbReference type="InterPro" id="IPR025657">
    <property type="entry name" value="RadC_JAB"/>
</dbReference>
<evidence type="ECO:0000256" key="5">
    <source>
        <dbReference type="ARBA" id="ARBA00023049"/>
    </source>
</evidence>
<dbReference type="PANTHER" id="PTHR30471">
    <property type="entry name" value="DNA REPAIR PROTEIN RADC"/>
    <property type="match status" value="1"/>
</dbReference>
<dbReference type="RefSeq" id="WP_284244511.1">
    <property type="nucleotide sequence ID" value="NZ_BSST01000001.1"/>
</dbReference>
<evidence type="ECO:0000256" key="3">
    <source>
        <dbReference type="ARBA" id="ARBA00022801"/>
    </source>
</evidence>
<keyword evidence="9" id="KW-1185">Reference proteome</keyword>
<dbReference type="PROSITE" id="PS01302">
    <property type="entry name" value="UPF0758"/>
    <property type="match status" value="1"/>
</dbReference>
<evidence type="ECO:0000256" key="1">
    <source>
        <dbReference type="ARBA" id="ARBA00022670"/>
    </source>
</evidence>
<dbReference type="InterPro" id="IPR037518">
    <property type="entry name" value="MPN"/>
</dbReference>
<evidence type="ECO:0000256" key="6">
    <source>
        <dbReference type="RuleBase" id="RU003797"/>
    </source>
</evidence>
<dbReference type="EMBL" id="BSST01000001">
    <property type="protein sequence ID" value="GLX78635.1"/>
    <property type="molecule type" value="Genomic_DNA"/>
</dbReference>
<evidence type="ECO:0000313" key="8">
    <source>
        <dbReference type="EMBL" id="GLX78635.1"/>
    </source>
</evidence>
<dbReference type="Gene3D" id="1.10.150.20">
    <property type="entry name" value="5' to 3' exonuclease, C-terminal subdomain"/>
    <property type="match status" value="1"/>
</dbReference>
<dbReference type="PANTHER" id="PTHR30471:SF3">
    <property type="entry name" value="UPF0758 PROTEIN YEES-RELATED"/>
    <property type="match status" value="1"/>
</dbReference>
<dbReference type="Gene3D" id="3.40.140.10">
    <property type="entry name" value="Cytidine Deaminase, domain 2"/>
    <property type="match status" value="1"/>
</dbReference>
<keyword evidence="4" id="KW-0862">Zinc</keyword>
<comment type="caution">
    <text evidence="8">The sequence shown here is derived from an EMBL/GenBank/DDBJ whole genome shotgun (WGS) entry which is preliminary data.</text>
</comment>
<dbReference type="InterPro" id="IPR020891">
    <property type="entry name" value="UPF0758_CS"/>
</dbReference>
<reference evidence="8 9" key="1">
    <citation type="submission" date="2023-03" db="EMBL/GenBank/DDBJ databases">
        <title>Draft genome sequence of Thalassotalea insulae KCTC 62186T.</title>
        <authorList>
            <person name="Sawabe T."/>
        </authorList>
    </citation>
    <scope>NUCLEOTIDE SEQUENCE [LARGE SCALE GENOMIC DNA]</scope>
    <source>
        <strain evidence="8 9">KCTC 62186</strain>
    </source>
</reference>
<dbReference type="PROSITE" id="PS50249">
    <property type="entry name" value="MPN"/>
    <property type="match status" value="1"/>
</dbReference>
<dbReference type="NCBIfam" id="TIGR00608">
    <property type="entry name" value="radc"/>
    <property type="match status" value="1"/>
</dbReference>
<dbReference type="NCBIfam" id="NF000642">
    <property type="entry name" value="PRK00024.1"/>
    <property type="match status" value="1"/>
</dbReference>
<comment type="similarity">
    <text evidence="6">Belongs to the UPF0758 family.</text>
</comment>
<dbReference type="InterPro" id="IPR046778">
    <property type="entry name" value="UPF0758_N"/>
</dbReference>
<keyword evidence="1" id="KW-0645">Protease</keyword>
<dbReference type="Proteomes" id="UP001157186">
    <property type="component" value="Unassembled WGS sequence"/>
</dbReference>
<dbReference type="Pfam" id="PF20582">
    <property type="entry name" value="UPF0758_N"/>
    <property type="match status" value="1"/>
</dbReference>
<accession>A0ABQ6GVC8</accession>
<keyword evidence="5" id="KW-0482">Metalloprotease</keyword>
<organism evidence="8 9">
    <name type="scientific">Thalassotalea insulae</name>
    <dbReference type="NCBI Taxonomy" id="2056778"/>
    <lineage>
        <taxon>Bacteria</taxon>
        <taxon>Pseudomonadati</taxon>
        <taxon>Pseudomonadota</taxon>
        <taxon>Gammaproteobacteria</taxon>
        <taxon>Alteromonadales</taxon>
        <taxon>Colwelliaceae</taxon>
        <taxon>Thalassotalea</taxon>
    </lineage>
</organism>
<evidence type="ECO:0000256" key="4">
    <source>
        <dbReference type="ARBA" id="ARBA00022833"/>
    </source>
</evidence>
<dbReference type="SUPFAM" id="SSF47781">
    <property type="entry name" value="RuvA domain 2-like"/>
    <property type="match status" value="1"/>
</dbReference>
<evidence type="ECO:0000313" key="9">
    <source>
        <dbReference type="Proteomes" id="UP001157186"/>
    </source>
</evidence>